<evidence type="ECO:0000259" key="7">
    <source>
        <dbReference type="PROSITE" id="PS51755"/>
    </source>
</evidence>
<evidence type="ECO:0000256" key="3">
    <source>
        <dbReference type="ARBA" id="ARBA00023125"/>
    </source>
</evidence>
<dbReference type="SMART" id="SM00862">
    <property type="entry name" value="Trans_reg_C"/>
    <property type="match status" value="1"/>
</dbReference>
<dbReference type="SMART" id="SM01043">
    <property type="entry name" value="BTAD"/>
    <property type="match status" value="1"/>
</dbReference>
<keyword evidence="4" id="KW-0804">Transcription</keyword>
<dbReference type="InterPro" id="IPR016032">
    <property type="entry name" value="Sig_transdc_resp-reg_C-effctor"/>
</dbReference>
<evidence type="ECO:0000313" key="8">
    <source>
        <dbReference type="EMBL" id="MFB9630539.1"/>
    </source>
</evidence>
<evidence type="ECO:0000256" key="2">
    <source>
        <dbReference type="ARBA" id="ARBA00023015"/>
    </source>
</evidence>
<accession>A0ABV5SFR6</accession>
<dbReference type="CDD" id="cd15831">
    <property type="entry name" value="BTAD"/>
    <property type="match status" value="1"/>
</dbReference>
<dbReference type="PANTHER" id="PTHR35807:SF1">
    <property type="entry name" value="TRANSCRIPTIONAL REGULATOR REDD"/>
    <property type="match status" value="1"/>
</dbReference>
<evidence type="ECO:0000256" key="1">
    <source>
        <dbReference type="ARBA" id="ARBA00005820"/>
    </source>
</evidence>
<dbReference type="InterPro" id="IPR005158">
    <property type="entry name" value="BTAD"/>
</dbReference>
<dbReference type="SMART" id="SM00028">
    <property type="entry name" value="TPR"/>
    <property type="match status" value="7"/>
</dbReference>
<dbReference type="SUPFAM" id="SSF52540">
    <property type="entry name" value="P-loop containing nucleoside triphosphate hydrolases"/>
    <property type="match status" value="1"/>
</dbReference>
<feature type="DNA-binding region" description="OmpR/PhoB-type" evidence="5">
    <location>
        <begin position="1"/>
        <end position="92"/>
    </location>
</feature>
<reference evidence="8 9" key="1">
    <citation type="submission" date="2024-09" db="EMBL/GenBank/DDBJ databases">
        <authorList>
            <person name="Sun Q."/>
            <person name="Mori K."/>
        </authorList>
    </citation>
    <scope>NUCLEOTIDE SEQUENCE [LARGE SCALE GENOMIC DNA]</scope>
    <source>
        <strain evidence="8 9">JCM 3143</strain>
    </source>
</reference>
<evidence type="ECO:0000313" key="9">
    <source>
        <dbReference type="Proteomes" id="UP001589532"/>
    </source>
</evidence>
<dbReference type="SUPFAM" id="SSF46894">
    <property type="entry name" value="C-terminal effector domain of the bipartite response regulators"/>
    <property type="match status" value="1"/>
</dbReference>
<comment type="similarity">
    <text evidence="1">Belongs to the AfsR/DnrI/RedD regulatory family.</text>
</comment>
<evidence type="ECO:0000256" key="6">
    <source>
        <dbReference type="SAM" id="MobiDB-lite"/>
    </source>
</evidence>
<evidence type="ECO:0000256" key="5">
    <source>
        <dbReference type="PROSITE-ProRule" id="PRU01091"/>
    </source>
</evidence>
<dbReference type="InterPro" id="IPR011990">
    <property type="entry name" value="TPR-like_helical_dom_sf"/>
</dbReference>
<dbReference type="Pfam" id="PF00931">
    <property type="entry name" value="NB-ARC"/>
    <property type="match status" value="1"/>
</dbReference>
<keyword evidence="9" id="KW-1185">Reference proteome</keyword>
<dbReference type="Gene3D" id="1.25.40.10">
    <property type="entry name" value="Tetratricopeptide repeat domain"/>
    <property type="match status" value="3"/>
</dbReference>
<dbReference type="InterPro" id="IPR027417">
    <property type="entry name" value="P-loop_NTPase"/>
</dbReference>
<comment type="caution">
    <text evidence="8">The sequence shown here is derived from an EMBL/GenBank/DDBJ whole genome shotgun (WGS) entry which is preliminary data.</text>
</comment>
<dbReference type="Pfam" id="PF00486">
    <property type="entry name" value="Trans_reg_C"/>
    <property type="match status" value="1"/>
</dbReference>
<dbReference type="SUPFAM" id="SSF48452">
    <property type="entry name" value="TPR-like"/>
    <property type="match status" value="3"/>
</dbReference>
<dbReference type="PANTHER" id="PTHR35807">
    <property type="entry name" value="TRANSCRIPTIONAL REGULATOR REDD-RELATED"/>
    <property type="match status" value="1"/>
</dbReference>
<dbReference type="InterPro" id="IPR019734">
    <property type="entry name" value="TPR_rpt"/>
</dbReference>
<dbReference type="PRINTS" id="PR00364">
    <property type="entry name" value="DISEASERSIST"/>
</dbReference>
<name>A0ABV5SFR6_9ACTN</name>
<proteinExistence type="inferred from homology"/>
<dbReference type="RefSeq" id="WP_344988792.1">
    <property type="nucleotide sequence ID" value="NZ_BAAAXV010000003.1"/>
</dbReference>
<protein>
    <submittedName>
        <fullName evidence="8">BTAD domain-containing putative transcriptional regulator</fullName>
    </submittedName>
</protein>
<sequence length="1022" mass="111177">MTDVTFGVLGPVFIRVGDRQPVELSGKQSALLASLLLNVNSPVSQDRLLAALWEKPPPSAVANLQSYVAQLRKTLPPGAPLLTKGSGYLLQTGAGEVDLLAFDEGVRQARLDAERGDARAAAEGFRRALALWRGGPAEGSRLWGDMPARVSELEERRTAARLDYAEARLVIGPHQEVIDDLRHLLTDQPLRERAWHLLMLALARTGQRDRALEAYRQAREVLVRELGIEPGTELRRLQATILRGEPPSAAAGPQAVCQLPPDVADFVGRGEEVAAAVEALCEYRAAAVPLCAISGQGGVGKTALAVHVAHLVRHDFPDGQLYINLRSAGNHRVDPEEALGRFLRALGVDSAAVPSGLDQRAELFRDKLANRRYLVVFDDAADEGQVHPLLPGTPGCAVLITSRHRLSALPAARRIDLPVMPSGEALELLRHLIGADRAAEAPGEAGMLVHLCGGLPLAVRIAGAKLAARPHWSLSQLVTRLNDTGSRLRQLSHGSQEVRASLAVGYQGLTPAARRLFRLLGLLEAPDFAAWTAAALLDLPHGEAEDLIEELADARLLDVAPRDPSGHTRYPDDPPEPDPSRHTRFRFHDLTRMYARECAEADEPEDERTAAVRRALSACLALTRQAHVRLCGGDYRLLRGDSPLWQPEIVVRDPLAWVEAERASIVAGVRQSAALGADELCWELAASAVSLFETRSLYDEWRTTHETALRATRASGDVRGQASVLNGLARLSIAQYDMVRSERLLEESLQLFEKAEDGHGHALALVNMGELRGLQGRHTDALACYNQAADALARTGDRGTEITVVRGIGRIHVSQGRLDLAAPFVRRAMRLAEDIGDVRSCEFARVLLGEIDLARGDRTAAENSFSRAMASFDTLGFPRGTAYASLALATARLAQRCFTDAERLLHQSLAIYRNVGERLGEARALLTFAELRRLQRRFDEAVATLTDVVAICEATPLPRRRGHALRALGEVHRDAGNLPAAVNAWRRSLEILDAISSSEAGEVAALIERYDEHPANPTNPTN</sequence>
<dbReference type="Proteomes" id="UP001589532">
    <property type="component" value="Unassembled WGS sequence"/>
</dbReference>
<dbReference type="InterPro" id="IPR036388">
    <property type="entry name" value="WH-like_DNA-bd_sf"/>
</dbReference>
<gene>
    <name evidence="8" type="ORF">ACFFSA_46330</name>
</gene>
<dbReference type="EMBL" id="JBHMBW010000099">
    <property type="protein sequence ID" value="MFB9630539.1"/>
    <property type="molecule type" value="Genomic_DNA"/>
</dbReference>
<dbReference type="PROSITE" id="PS51755">
    <property type="entry name" value="OMPR_PHOB"/>
    <property type="match status" value="1"/>
</dbReference>
<organism evidence="8 9">
    <name type="scientific">Nonomuraea helvata</name>
    <dbReference type="NCBI Taxonomy" id="37484"/>
    <lineage>
        <taxon>Bacteria</taxon>
        <taxon>Bacillati</taxon>
        <taxon>Actinomycetota</taxon>
        <taxon>Actinomycetes</taxon>
        <taxon>Streptosporangiales</taxon>
        <taxon>Streptosporangiaceae</taxon>
        <taxon>Nonomuraea</taxon>
    </lineage>
</organism>
<dbReference type="Gene3D" id="1.10.10.10">
    <property type="entry name" value="Winged helix-like DNA-binding domain superfamily/Winged helix DNA-binding domain"/>
    <property type="match status" value="1"/>
</dbReference>
<dbReference type="InterPro" id="IPR051677">
    <property type="entry name" value="AfsR-DnrI-RedD_regulator"/>
</dbReference>
<keyword evidence="3 5" id="KW-0238">DNA-binding</keyword>
<feature type="domain" description="OmpR/PhoB-type" evidence="7">
    <location>
        <begin position="1"/>
        <end position="92"/>
    </location>
</feature>
<keyword evidence="2" id="KW-0805">Transcription regulation</keyword>
<dbReference type="Gene3D" id="3.40.50.300">
    <property type="entry name" value="P-loop containing nucleotide triphosphate hydrolases"/>
    <property type="match status" value="1"/>
</dbReference>
<dbReference type="Pfam" id="PF13424">
    <property type="entry name" value="TPR_12"/>
    <property type="match status" value="2"/>
</dbReference>
<evidence type="ECO:0000256" key="4">
    <source>
        <dbReference type="ARBA" id="ARBA00023163"/>
    </source>
</evidence>
<dbReference type="Pfam" id="PF03704">
    <property type="entry name" value="BTAD"/>
    <property type="match status" value="1"/>
</dbReference>
<dbReference type="InterPro" id="IPR001867">
    <property type="entry name" value="OmpR/PhoB-type_DNA-bd"/>
</dbReference>
<dbReference type="InterPro" id="IPR002182">
    <property type="entry name" value="NB-ARC"/>
</dbReference>
<feature type="region of interest" description="Disordered" evidence="6">
    <location>
        <begin position="560"/>
        <end position="582"/>
    </location>
</feature>